<dbReference type="Pfam" id="PF12799">
    <property type="entry name" value="LRR_4"/>
    <property type="match status" value="1"/>
</dbReference>
<dbReference type="GO" id="GO:0005737">
    <property type="term" value="C:cytoplasm"/>
    <property type="evidence" value="ECO:0007669"/>
    <property type="project" value="TreeGrafter"/>
</dbReference>
<proteinExistence type="predicted"/>
<dbReference type="EMBL" id="JAMYWD010000003">
    <property type="protein sequence ID" value="KAJ4977132.1"/>
    <property type="molecule type" value="Genomic_DNA"/>
</dbReference>
<dbReference type="PROSITE" id="PS51450">
    <property type="entry name" value="LRR"/>
    <property type="match status" value="4"/>
</dbReference>
<evidence type="ECO:0000256" key="8">
    <source>
        <dbReference type="SAM" id="Phobius"/>
    </source>
</evidence>
<name>A0A9Q0KUW2_9MAGN</name>
<keyword evidence="2" id="KW-0433">Leucine-rich repeat</keyword>
<keyword evidence="10" id="KW-1185">Reference proteome</keyword>
<dbReference type="InterPro" id="IPR032675">
    <property type="entry name" value="LRR_dom_sf"/>
</dbReference>
<feature type="region of interest" description="Disordered" evidence="7">
    <location>
        <begin position="531"/>
        <end position="556"/>
    </location>
</feature>
<keyword evidence="4" id="KW-0677">Repeat</keyword>
<evidence type="ECO:0000256" key="3">
    <source>
        <dbReference type="ARBA" id="ARBA00022692"/>
    </source>
</evidence>
<accession>A0A9Q0KUW2</accession>
<evidence type="ECO:0000256" key="5">
    <source>
        <dbReference type="ARBA" id="ARBA00023136"/>
    </source>
</evidence>
<dbReference type="FunFam" id="3.80.10.10:FF:000320">
    <property type="entry name" value="Protein phosphatase 1 regulatory subunit pprA"/>
    <property type="match status" value="1"/>
</dbReference>
<keyword evidence="3 6" id="KW-0812">Transmembrane</keyword>
<dbReference type="AlphaFoldDB" id="A0A9Q0KUW2"/>
<dbReference type="OrthoDB" id="1904536at2759"/>
<reference evidence="9" key="1">
    <citation type="journal article" date="2023" name="Plant J.">
        <title>The genome of the king protea, Protea cynaroides.</title>
        <authorList>
            <person name="Chang J."/>
            <person name="Duong T.A."/>
            <person name="Schoeman C."/>
            <person name="Ma X."/>
            <person name="Roodt D."/>
            <person name="Barker N."/>
            <person name="Li Z."/>
            <person name="Van de Peer Y."/>
            <person name="Mizrachi E."/>
        </authorList>
    </citation>
    <scope>NUCLEOTIDE SEQUENCE</scope>
    <source>
        <tissue evidence="9">Young leaves</tissue>
    </source>
</reference>
<dbReference type="SMART" id="SM00369">
    <property type="entry name" value="LRR_TYP"/>
    <property type="match status" value="3"/>
</dbReference>
<dbReference type="InterPro" id="IPR025875">
    <property type="entry name" value="Leu-rich_rpt_4"/>
</dbReference>
<evidence type="ECO:0000313" key="10">
    <source>
        <dbReference type="Proteomes" id="UP001141806"/>
    </source>
</evidence>
<dbReference type="Pfam" id="PF13855">
    <property type="entry name" value="LRR_8"/>
    <property type="match status" value="1"/>
</dbReference>
<dbReference type="Pfam" id="PF00153">
    <property type="entry name" value="Mito_carr"/>
    <property type="match status" value="1"/>
</dbReference>
<dbReference type="SUPFAM" id="SSF103506">
    <property type="entry name" value="Mitochondrial carrier"/>
    <property type="match status" value="1"/>
</dbReference>
<dbReference type="InterPro" id="IPR003591">
    <property type="entry name" value="Leu-rich_rpt_typical-subtyp"/>
</dbReference>
<dbReference type="PANTHER" id="PTHR15454:SF7">
    <property type="entry name" value="OS07G0106100 PROTEIN"/>
    <property type="match status" value="1"/>
</dbReference>
<dbReference type="SMART" id="SM00365">
    <property type="entry name" value="LRR_SD22"/>
    <property type="match status" value="4"/>
</dbReference>
<organism evidence="9 10">
    <name type="scientific">Protea cynaroides</name>
    <dbReference type="NCBI Taxonomy" id="273540"/>
    <lineage>
        <taxon>Eukaryota</taxon>
        <taxon>Viridiplantae</taxon>
        <taxon>Streptophyta</taxon>
        <taxon>Embryophyta</taxon>
        <taxon>Tracheophyta</taxon>
        <taxon>Spermatophyta</taxon>
        <taxon>Magnoliopsida</taxon>
        <taxon>Proteales</taxon>
        <taxon>Proteaceae</taxon>
        <taxon>Protea</taxon>
    </lineage>
</organism>
<feature type="transmembrane region" description="Helical" evidence="8">
    <location>
        <begin position="123"/>
        <end position="142"/>
    </location>
</feature>
<evidence type="ECO:0000256" key="2">
    <source>
        <dbReference type="ARBA" id="ARBA00022614"/>
    </source>
</evidence>
<keyword evidence="8" id="KW-1133">Transmembrane helix</keyword>
<dbReference type="Proteomes" id="UP001141806">
    <property type="component" value="Unassembled WGS sequence"/>
</dbReference>
<feature type="repeat" description="Solcar" evidence="6">
    <location>
        <begin position="27"/>
        <end position="122"/>
    </location>
</feature>
<dbReference type="InterPro" id="IPR001611">
    <property type="entry name" value="Leu-rich_rpt"/>
</dbReference>
<feature type="compositionally biased region" description="Basic and acidic residues" evidence="7">
    <location>
        <begin position="767"/>
        <end position="779"/>
    </location>
</feature>
<keyword evidence="5 6" id="KW-0472">Membrane</keyword>
<dbReference type="InterPro" id="IPR018108">
    <property type="entry name" value="MCP_transmembrane"/>
</dbReference>
<feature type="compositionally biased region" description="Low complexity" evidence="7">
    <location>
        <begin position="785"/>
        <end position="798"/>
    </location>
</feature>
<feature type="transmembrane region" description="Helical" evidence="8">
    <location>
        <begin position="149"/>
        <end position="171"/>
    </location>
</feature>
<dbReference type="GO" id="GO:0016020">
    <property type="term" value="C:membrane"/>
    <property type="evidence" value="ECO:0007669"/>
    <property type="project" value="UniProtKB-SubCell"/>
</dbReference>
<dbReference type="InterPro" id="IPR023395">
    <property type="entry name" value="MCP_dom_sf"/>
</dbReference>
<sequence>MYMSALEVTKSSMRTTIVRLGFPEPTVAVIANATVALSVTMATQLVWTPIDVVSQRLMVESNVGIPNNANVSPFKYHGGINAFRKILNVDGLRGLYKGFGFQSFKGKTAVFQNYSLDFERRALLLHVWDWVVLVDSAFFSLWPLQEDHILLAPLSGCGIIMTGSYFLIVWFSCFQARTICHTSKKTVQLSAEATDRTSQEYSHDQVLKASSIPTNLNLLLLESYADNPSNTTAKQVKNSSSVGCCSKSEEINSGLSTEGDIEVHQMVHLKKSRSMESGLNREDKVFIRFDAEDEIYQASTGDDSHLMNSSAMFDIVDHGVPMKESFDKKSQGINLLNQCHEALITKSIQGNCVPAHNESIVSIEDPKQLESGHEDFVTQLSGELCTDSGHSTSTTPAIIAKSHSFPDMGVCTPHSVEGSSSPVYSDAQNAKREEFVNHEAGSYALAEQEKDNISENEKDKCENLFGDGYDSFGFIGPEKDWTTEERDGVHLVKKLQEEPSVQKWNELPTNDFKIKRIEEWVSMINLQDSSPFEETSEPAHSTNEIKKSSTALDSKNTPGIEVGKSYISSLTATSTSAQLGNLGLVVIPFLSAFVSLRVLNLSGNAIVRITAGALPRGLHVLNLSKNNISIIEGLRELTRLRILDLSYNRIFKIGHGLAYCSSLKELYLAGNKISEVEGLHRLLKLNILDLRFNKISTAKSLDQLAANYSSLQAISLEGNPAQRNVGDEQLKKYLQGLLPNLVYLNRHPSKANSSKEVAPARPALNVHKFDGGLRSELKPTRKGSHSVASHKPSSSSHGRTSRGGGSPNQSKNRPGNLPPIRTKGTTDAHYLDLDMKLKNLRSGLPMHRSRSVGNLGAP</sequence>
<dbReference type="PROSITE" id="PS50920">
    <property type="entry name" value="SOLCAR"/>
    <property type="match status" value="1"/>
</dbReference>
<evidence type="ECO:0000256" key="6">
    <source>
        <dbReference type="PROSITE-ProRule" id="PRU00282"/>
    </source>
</evidence>
<evidence type="ECO:0000256" key="4">
    <source>
        <dbReference type="ARBA" id="ARBA00022737"/>
    </source>
</evidence>
<comment type="subcellular location">
    <subcellularLocation>
        <location evidence="1">Membrane</location>
        <topology evidence="1">Multi-pass membrane protein</topology>
    </subcellularLocation>
</comment>
<dbReference type="Gene3D" id="3.80.10.10">
    <property type="entry name" value="Ribonuclease Inhibitor"/>
    <property type="match status" value="2"/>
</dbReference>
<evidence type="ECO:0000313" key="9">
    <source>
        <dbReference type="EMBL" id="KAJ4977132.1"/>
    </source>
</evidence>
<dbReference type="Gene3D" id="1.50.40.10">
    <property type="entry name" value="Mitochondrial carrier domain"/>
    <property type="match status" value="1"/>
</dbReference>
<dbReference type="PANTHER" id="PTHR15454">
    <property type="entry name" value="NISCHARIN RELATED"/>
    <property type="match status" value="1"/>
</dbReference>
<protein>
    <submittedName>
        <fullName evidence="9">Uncharacterized protein</fullName>
    </submittedName>
</protein>
<evidence type="ECO:0000256" key="1">
    <source>
        <dbReference type="ARBA" id="ARBA00004141"/>
    </source>
</evidence>
<dbReference type="SUPFAM" id="SSF52075">
    <property type="entry name" value="Outer arm dynein light chain 1"/>
    <property type="match status" value="1"/>
</dbReference>
<gene>
    <name evidence="9" type="ORF">NE237_002238</name>
</gene>
<feature type="region of interest" description="Disordered" evidence="7">
    <location>
        <begin position="750"/>
        <end position="825"/>
    </location>
</feature>
<comment type="caution">
    <text evidence="9">The sequence shown here is derived from an EMBL/GenBank/DDBJ whole genome shotgun (WGS) entry which is preliminary data.</text>
</comment>
<evidence type="ECO:0000256" key="7">
    <source>
        <dbReference type="SAM" id="MobiDB-lite"/>
    </source>
</evidence>